<dbReference type="RefSeq" id="WP_226539391.1">
    <property type="nucleotide sequence ID" value="NZ_CP129013.1"/>
</dbReference>
<dbReference type="PANTHER" id="PTHR45947:SF3">
    <property type="entry name" value="SULFOQUINOVOSYL TRANSFERASE SQD2"/>
    <property type="match status" value="1"/>
</dbReference>
<sequence length="370" mass="42034">MERPIRVLHVVVNMNRGGAETLLMNLYRKIDHTKIQFDFLTCKEGIFDDEIKQLGGIVYRIPYVTDVGHFLYMNELKSFFNIHDDYKIVHAHMDKMSGLVLKVAAKAGIPHRIAHSHNTKSEGNIIHKGYKWIIGRNIPSYSTKFVACSKVAGQWLFNKKSSNILLLRNGVNSEEFYFSKEKRNKIRDLLNISKEQFVVGHIGRFNMQKNHQFILDIFSEVLKEIPNAKLLLIGDGPLKDKIKSRAVDLDINNSIMFLGIRDDVNELISAFDCLLFPSIHEGLPVTLIEAQASGIHCLVSNVITNEVDIGAGLISYESLKSSPKVWAKKLMNLSASDVNCEFFIKENGFNISDTAQKLQDMYMHMGKNFA</sequence>
<dbReference type="Gene3D" id="3.40.50.2000">
    <property type="entry name" value="Glycogen Phosphorylase B"/>
    <property type="match status" value="2"/>
</dbReference>
<dbReference type="Proteomes" id="UP001197974">
    <property type="component" value="Chromosome"/>
</dbReference>
<evidence type="ECO:0000313" key="3">
    <source>
        <dbReference type="Proteomes" id="UP001197974"/>
    </source>
</evidence>
<dbReference type="CDD" id="cd03812">
    <property type="entry name" value="GT4_CapH-like"/>
    <property type="match status" value="1"/>
</dbReference>
<gene>
    <name evidence="2" type="ORF">LC087_00600</name>
</gene>
<evidence type="ECO:0000259" key="1">
    <source>
        <dbReference type="Pfam" id="PF00534"/>
    </source>
</evidence>
<dbReference type="InterPro" id="IPR001296">
    <property type="entry name" value="Glyco_trans_1"/>
</dbReference>
<evidence type="ECO:0000313" key="2">
    <source>
        <dbReference type="EMBL" id="WLR42781.1"/>
    </source>
</evidence>
<dbReference type="Pfam" id="PF00534">
    <property type="entry name" value="Glycos_transf_1"/>
    <property type="match status" value="1"/>
</dbReference>
<dbReference type="PANTHER" id="PTHR45947">
    <property type="entry name" value="SULFOQUINOVOSYL TRANSFERASE SQD2"/>
    <property type="match status" value="1"/>
</dbReference>
<organism evidence="2 3">
    <name type="scientific">Bacillus carboniphilus</name>
    <dbReference type="NCBI Taxonomy" id="86663"/>
    <lineage>
        <taxon>Bacteria</taxon>
        <taxon>Bacillati</taxon>
        <taxon>Bacillota</taxon>
        <taxon>Bacilli</taxon>
        <taxon>Bacillales</taxon>
        <taxon>Bacillaceae</taxon>
        <taxon>Bacillus</taxon>
    </lineage>
</organism>
<dbReference type="InterPro" id="IPR050194">
    <property type="entry name" value="Glycosyltransferase_grp1"/>
</dbReference>
<name>A0ABY9JYS8_9BACI</name>
<dbReference type="SUPFAM" id="SSF53756">
    <property type="entry name" value="UDP-Glycosyltransferase/glycogen phosphorylase"/>
    <property type="match status" value="1"/>
</dbReference>
<reference evidence="2 3" key="1">
    <citation type="submission" date="2023-06" db="EMBL/GenBank/DDBJ databases">
        <title>Five Gram-positive bacteria isolated from mangrove sediments in Shenzhen, Guangdong, China.</title>
        <authorList>
            <person name="Yu S."/>
            <person name="Zheng W."/>
            <person name="Huang Y."/>
        </authorList>
    </citation>
    <scope>NUCLEOTIDE SEQUENCE [LARGE SCALE GENOMIC DNA]</scope>
    <source>
        <strain evidence="2 3">SaN35-3</strain>
    </source>
</reference>
<proteinExistence type="predicted"/>
<accession>A0ABY9JYS8</accession>
<dbReference type="EMBL" id="CP129013">
    <property type="protein sequence ID" value="WLR42781.1"/>
    <property type="molecule type" value="Genomic_DNA"/>
</dbReference>
<feature type="domain" description="Glycosyl transferase family 1" evidence="1">
    <location>
        <begin position="183"/>
        <end position="302"/>
    </location>
</feature>
<protein>
    <submittedName>
        <fullName evidence="2">Glycosyltransferase family 1 protein</fullName>
    </submittedName>
</protein>
<keyword evidence="3" id="KW-1185">Reference proteome</keyword>